<dbReference type="PANTHER" id="PTHR47962:SF5">
    <property type="entry name" value="ATP-DEPENDENT HELICASE LHR-RELATED"/>
    <property type="match status" value="1"/>
</dbReference>
<dbReference type="InterPro" id="IPR006483">
    <property type="entry name" value="CRISPR-assoc_Cas3_HD"/>
</dbReference>
<proteinExistence type="inferred from homology"/>
<dbReference type="GO" id="GO:0003677">
    <property type="term" value="F:DNA binding"/>
    <property type="evidence" value="ECO:0007669"/>
    <property type="project" value="TreeGrafter"/>
</dbReference>
<dbReference type="PROSITE" id="PS51643">
    <property type="entry name" value="HD_CAS3"/>
    <property type="match status" value="1"/>
</dbReference>
<dbReference type="Pfam" id="PF00270">
    <property type="entry name" value="DEAD"/>
    <property type="match status" value="1"/>
</dbReference>
<evidence type="ECO:0000256" key="7">
    <source>
        <dbReference type="ARBA" id="ARBA00022840"/>
    </source>
</evidence>
<dbReference type="AlphaFoldDB" id="A0A7Y7IU61"/>
<comment type="caution">
    <text evidence="12">The sequence shown here is derived from an EMBL/GenBank/DDBJ whole genome shotgun (WGS) entry which is preliminary data.</text>
</comment>
<dbReference type="InterPro" id="IPR054712">
    <property type="entry name" value="Cas3-like_dom"/>
</dbReference>
<dbReference type="GO" id="GO:0046872">
    <property type="term" value="F:metal ion binding"/>
    <property type="evidence" value="ECO:0007669"/>
    <property type="project" value="UniProtKB-KW"/>
</dbReference>
<keyword evidence="12" id="KW-0255">Endonuclease</keyword>
<dbReference type="SUPFAM" id="SSF52540">
    <property type="entry name" value="P-loop containing nucleoside triphosphate hydrolases"/>
    <property type="match status" value="1"/>
</dbReference>
<keyword evidence="5" id="KW-0378">Hydrolase</keyword>
<keyword evidence="3" id="KW-0479">Metal-binding</keyword>
<dbReference type="InterPro" id="IPR052511">
    <property type="entry name" value="ATP-dep_Helicase"/>
</dbReference>
<dbReference type="SMART" id="SM00487">
    <property type="entry name" value="DEXDc"/>
    <property type="match status" value="1"/>
</dbReference>
<reference evidence="12 13" key="1">
    <citation type="submission" date="2020-06" db="EMBL/GenBank/DDBJ databases">
        <title>Description of novel acetic acid bacteria.</title>
        <authorList>
            <person name="Sombolestani A."/>
        </authorList>
    </citation>
    <scope>NUCLEOTIDE SEQUENCE [LARGE SCALE GENOMIC DNA]</scope>
    <source>
        <strain evidence="12 13">LMG 31431</strain>
    </source>
</reference>
<dbReference type="NCBIfam" id="TIGR01596">
    <property type="entry name" value="cas3_HD"/>
    <property type="match status" value="1"/>
</dbReference>
<organism evidence="12 13">
    <name type="scientific">Nguyenibacter vanlangensis</name>
    <dbReference type="NCBI Taxonomy" id="1216886"/>
    <lineage>
        <taxon>Bacteria</taxon>
        <taxon>Pseudomonadati</taxon>
        <taxon>Pseudomonadota</taxon>
        <taxon>Alphaproteobacteria</taxon>
        <taxon>Acetobacterales</taxon>
        <taxon>Acetobacteraceae</taxon>
        <taxon>Nguyenibacter</taxon>
    </lineage>
</organism>
<dbReference type="CDD" id="cd17930">
    <property type="entry name" value="DEXHc_cas3"/>
    <property type="match status" value="1"/>
</dbReference>
<keyword evidence="4" id="KW-0547">Nucleotide-binding</keyword>
<name>A0A7Y7IU61_9PROT</name>
<evidence type="ECO:0000256" key="6">
    <source>
        <dbReference type="ARBA" id="ARBA00022806"/>
    </source>
</evidence>
<dbReference type="EMBL" id="JABXXP010000037">
    <property type="protein sequence ID" value="NVN10399.1"/>
    <property type="molecule type" value="Genomic_DNA"/>
</dbReference>
<dbReference type="InterPro" id="IPR011545">
    <property type="entry name" value="DEAD/DEAH_box_helicase_dom"/>
</dbReference>
<dbReference type="Gene3D" id="1.10.3210.30">
    <property type="match status" value="1"/>
</dbReference>
<dbReference type="GO" id="GO:0004519">
    <property type="term" value="F:endonuclease activity"/>
    <property type="evidence" value="ECO:0007669"/>
    <property type="project" value="UniProtKB-KW"/>
</dbReference>
<evidence type="ECO:0000256" key="3">
    <source>
        <dbReference type="ARBA" id="ARBA00022723"/>
    </source>
</evidence>
<comment type="similarity">
    <text evidence="1">In the N-terminal section; belongs to the CRISPR-associated nuclease Cas3-HD family.</text>
</comment>
<dbReference type="PROSITE" id="PS51192">
    <property type="entry name" value="HELICASE_ATP_BIND_1"/>
    <property type="match status" value="1"/>
</dbReference>
<evidence type="ECO:0000313" key="13">
    <source>
        <dbReference type="Proteomes" id="UP000534870"/>
    </source>
</evidence>
<dbReference type="SUPFAM" id="SSF109604">
    <property type="entry name" value="HD-domain/PDEase-like"/>
    <property type="match status" value="1"/>
</dbReference>
<gene>
    <name evidence="12" type="ORF">HUK84_04420</name>
</gene>
<keyword evidence="8" id="KW-0051">Antiviral defense</keyword>
<dbReference type="CDD" id="cd09641">
    <property type="entry name" value="Cas3''_I"/>
    <property type="match status" value="1"/>
</dbReference>
<feature type="region of interest" description="Disordered" evidence="9">
    <location>
        <begin position="309"/>
        <end position="331"/>
    </location>
</feature>
<dbReference type="InterPro" id="IPR038257">
    <property type="entry name" value="CRISPR-assoc_Cas3_HD_sf"/>
</dbReference>
<comment type="similarity">
    <text evidence="2">In the central section; belongs to the CRISPR-associated helicase Cas3 family.</text>
</comment>
<dbReference type="Proteomes" id="UP000534870">
    <property type="component" value="Unassembled WGS sequence"/>
</dbReference>
<keyword evidence="7" id="KW-0067">ATP-binding</keyword>
<feature type="domain" description="Helicase ATP-binding" evidence="10">
    <location>
        <begin position="237"/>
        <end position="424"/>
    </location>
</feature>
<accession>A0A7Y7IU61</accession>
<dbReference type="GO" id="GO:0016887">
    <property type="term" value="F:ATP hydrolysis activity"/>
    <property type="evidence" value="ECO:0007669"/>
    <property type="project" value="TreeGrafter"/>
</dbReference>
<protein>
    <submittedName>
        <fullName evidence="12">CRISPR-associated endonuclease Cas3</fullName>
    </submittedName>
</protein>
<dbReference type="GO" id="GO:0004386">
    <property type="term" value="F:helicase activity"/>
    <property type="evidence" value="ECO:0007669"/>
    <property type="project" value="UniProtKB-KW"/>
</dbReference>
<evidence type="ECO:0000256" key="2">
    <source>
        <dbReference type="ARBA" id="ARBA00009046"/>
    </source>
</evidence>
<evidence type="ECO:0000256" key="8">
    <source>
        <dbReference type="ARBA" id="ARBA00023118"/>
    </source>
</evidence>
<dbReference type="Gene3D" id="3.40.50.300">
    <property type="entry name" value="P-loop containing nucleotide triphosphate hydrolases"/>
    <property type="match status" value="2"/>
</dbReference>
<evidence type="ECO:0000256" key="4">
    <source>
        <dbReference type="ARBA" id="ARBA00022741"/>
    </source>
</evidence>
<dbReference type="InterPro" id="IPR027417">
    <property type="entry name" value="P-loop_NTPase"/>
</dbReference>
<keyword evidence="6" id="KW-0347">Helicase</keyword>
<evidence type="ECO:0000256" key="9">
    <source>
        <dbReference type="SAM" id="MobiDB-lite"/>
    </source>
</evidence>
<evidence type="ECO:0000259" key="10">
    <source>
        <dbReference type="PROSITE" id="PS51192"/>
    </source>
</evidence>
<feature type="domain" description="HD Cas3-type" evidence="11">
    <location>
        <begin position="13"/>
        <end position="181"/>
    </location>
</feature>
<sequence>MDLFAHSLPDDPDPRRWEPLIDHLADVGGLAESFATPFGAALFGRVVGLLHDIGKCSAAYQHYIRMAGARGPDHSTAGARVAVELYGALGRLLAFAIAGHHSGLMDGAGHGGKNRTLKERLDSGVYDIEPIGDWQSVCPTLPSPQDLRALRPPAANPDYPGFTVAFFTRMLFSCLTDADFIATERFYATAAQEPPPARGGTLRPAHLDAIRGHMRTRRRDDTPLNRLRGAILDHAVGKAALAPGLFTLTVPTGGGKTLTSLQFALEHAARHGMRRVIYVIPFTSIIEQTAAVFRAALGTPDDILEHHASFDWDRRQPGSENDSEEEGADGLSKLRRDAENWDAPIIVTTSVQFFESLFAARGSRARKLHNIAQSVVVLDEVQSLPVHLLRPCMAALDELARNYRTSIVLCTATQSALRRQDEALPPAPRGHREGLDIDDTRELAPDPAGLYTALKRVSVEWRQEPVSDQDIADRFAERDQMLCIVNTRAHAQELFTRIGAMPGARHLTTLMCPAHRRAILEEIRQDLTAGQPVRLVSTSLIEAGVDVDFPEVWRAAAGLASIAQAAGRCNREGRLAGLGRVVVFEAPDPDDASKRRIMPALEPFWQATRPILHRGLDVLGLEAVHAYFRELYFQLRYEGMDAARIDGRVFPILPAVAHAAQGRDFPFAQIDQAFRMIDTVMEEVIIPWDETARRVLHALEHAPVLPGGTMRRLQQYSVPVPAQTRRVLLAAGAVQPIRAQDYGDRFVCLDPGALDLYDDRLGLKLDDPTFRHSENNVW</sequence>
<evidence type="ECO:0000256" key="1">
    <source>
        <dbReference type="ARBA" id="ARBA00006847"/>
    </source>
</evidence>
<evidence type="ECO:0000259" key="11">
    <source>
        <dbReference type="PROSITE" id="PS51643"/>
    </source>
</evidence>
<dbReference type="GO" id="GO:0051607">
    <property type="term" value="P:defense response to virus"/>
    <property type="evidence" value="ECO:0007669"/>
    <property type="project" value="UniProtKB-KW"/>
</dbReference>
<evidence type="ECO:0000313" key="12">
    <source>
        <dbReference type="EMBL" id="NVN10399.1"/>
    </source>
</evidence>
<dbReference type="PANTHER" id="PTHR47962">
    <property type="entry name" value="ATP-DEPENDENT HELICASE LHR-RELATED-RELATED"/>
    <property type="match status" value="1"/>
</dbReference>
<dbReference type="GO" id="GO:0005524">
    <property type="term" value="F:ATP binding"/>
    <property type="evidence" value="ECO:0007669"/>
    <property type="project" value="UniProtKB-KW"/>
</dbReference>
<keyword evidence="12" id="KW-0540">Nuclease</keyword>
<dbReference type="InterPro" id="IPR014001">
    <property type="entry name" value="Helicase_ATP-bd"/>
</dbReference>
<dbReference type="Pfam" id="PF22590">
    <property type="entry name" value="Cas3-like_C_2"/>
    <property type="match status" value="1"/>
</dbReference>
<evidence type="ECO:0000256" key="5">
    <source>
        <dbReference type="ARBA" id="ARBA00022801"/>
    </source>
</evidence>